<dbReference type="HAMAP" id="MF_01325_B">
    <property type="entry name" value="Ribosomal_uL3_B"/>
    <property type="match status" value="1"/>
</dbReference>
<evidence type="ECO:0000313" key="12">
    <source>
        <dbReference type="Proteomes" id="UP000654279"/>
    </source>
</evidence>
<sequence length="209" mass="22696">MKKAILGKKLGMTQIFEENGTVVPVTVVLAGPCTVVQKKTEETDGYAALQLSFGDIREKLVNKPVKGHYAKSGAQVKRYLREFRLENCDDYEVGATIDVSIFEQGDSVDVSGLTRGRGFTGPIQRWNQSRGPMAHGSKYHRGPGSLGATSSPSKTFKGKHMGGQYGHERVTIQNLAIARVDGERNLLLVKGALPGPKGTLLEIRESIKA</sequence>
<evidence type="ECO:0000256" key="7">
    <source>
        <dbReference type="HAMAP-Rule" id="MF_01325"/>
    </source>
</evidence>
<evidence type="ECO:0000256" key="5">
    <source>
        <dbReference type="ARBA" id="ARBA00023274"/>
    </source>
</evidence>
<dbReference type="PROSITE" id="PS00474">
    <property type="entry name" value="RIBOSOMAL_L3"/>
    <property type="match status" value="1"/>
</dbReference>
<dbReference type="SUPFAM" id="SSF50447">
    <property type="entry name" value="Translation proteins"/>
    <property type="match status" value="1"/>
</dbReference>
<dbReference type="Gene3D" id="2.40.30.10">
    <property type="entry name" value="Translation factors"/>
    <property type="match status" value="1"/>
</dbReference>
<comment type="caution">
    <text evidence="11">The sequence shown here is derived from an EMBL/GenBank/DDBJ whole genome shotgun (WGS) entry which is preliminary data.</text>
</comment>
<keyword evidence="12" id="KW-1185">Reference proteome</keyword>
<dbReference type="RefSeq" id="WP_138296511.1">
    <property type="nucleotide sequence ID" value="NZ_JACRSO010000005.1"/>
</dbReference>
<gene>
    <name evidence="7 11" type="primary">rplC</name>
    <name evidence="11" type="ORF">H8699_10435</name>
</gene>
<dbReference type="GO" id="GO:0019843">
    <property type="term" value="F:rRNA binding"/>
    <property type="evidence" value="ECO:0007669"/>
    <property type="project" value="UniProtKB-UniRule"/>
</dbReference>
<comment type="similarity">
    <text evidence="1 7 8">Belongs to the universal ribosomal protein uL3 family.</text>
</comment>
<dbReference type="Proteomes" id="UP000654279">
    <property type="component" value="Unassembled WGS sequence"/>
</dbReference>
<protein>
    <recommendedName>
        <fullName evidence="6 7">Large ribosomal subunit protein uL3</fullName>
    </recommendedName>
</protein>
<dbReference type="GO" id="GO:0022625">
    <property type="term" value="C:cytosolic large ribosomal subunit"/>
    <property type="evidence" value="ECO:0007669"/>
    <property type="project" value="TreeGrafter"/>
</dbReference>
<accession>A0A926D2P6</accession>
<evidence type="ECO:0000256" key="8">
    <source>
        <dbReference type="RuleBase" id="RU003905"/>
    </source>
</evidence>
<keyword evidence="4 7" id="KW-0689">Ribosomal protein</keyword>
<dbReference type="InterPro" id="IPR019926">
    <property type="entry name" value="Ribosomal_uL3_CS"/>
</dbReference>
<dbReference type="FunFam" id="2.40.30.10:FF:000004">
    <property type="entry name" value="50S ribosomal protein L3"/>
    <property type="match status" value="1"/>
</dbReference>
<dbReference type="PANTHER" id="PTHR11229:SF16">
    <property type="entry name" value="LARGE RIBOSOMAL SUBUNIT PROTEIN UL3C"/>
    <property type="match status" value="1"/>
</dbReference>
<dbReference type="InterPro" id="IPR009000">
    <property type="entry name" value="Transl_B-barrel_sf"/>
</dbReference>
<keyword evidence="2 7" id="KW-0699">rRNA-binding</keyword>
<evidence type="ECO:0000256" key="2">
    <source>
        <dbReference type="ARBA" id="ARBA00022730"/>
    </source>
</evidence>
<dbReference type="NCBIfam" id="TIGR03625">
    <property type="entry name" value="L3_bact"/>
    <property type="match status" value="1"/>
</dbReference>
<organism evidence="11 12">
    <name type="scientific">Luoshenia tenuis</name>
    <dbReference type="NCBI Taxonomy" id="2763654"/>
    <lineage>
        <taxon>Bacteria</taxon>
        <taxon>Bacillati</taxon>
        <taxon>Bacillota</taxon>
        <taxon>Clostridia</taxon>
        <taxon>Christensenellales</taxon>
        <taxon>Christensenellaceae</taxon>
        <taxon>Luoshenia</taxon>
    </lineage>
</organism>
<keyword evidence="3 7" id="KW-0694">RNA-binding</keyword>
<evidence type="ECO:0000256" key="4">
    <source>
        <dbReference type="ARBA" id="ARBA00022980"/>
    </source>
</evidence>
<evidence type="ECO:0000256" key="3">
    <source>
        <dbReference type="ARBA" id="ARBA00022884"/>
    </source>
</evidence>
<evidence type="ECO:0000256" key="10">
    <source>
        <dbReference type="SAM" id="MobiDB-lite"/>
    </source>
</evidence>
<comment type="subunit">
    <text evidence="7 9">Part of the 50S ribosomal subunit. Forms a cluster with proteins L14 and L19.</text>
</comment>
<proteinExistence type="inferred from homology"/>
<evidence type="ECO:0000256" key="1">
    <source>
        <dbReference type="ARBA" id="ARBA00006540"/>
    </source>
</evidence>
<evidence type="ECO:0000313" key="11">
    <source>
        <dbReference type="EMBL" id="MBC8529844.1"/>
    </source>
</evidence>
<evidence type="ECO:0000256" key="6">
    <source>
        <dbReference type="ARBA" id="ARBA00035243"/>
    </source>
</evidence>
<feature type="region of interest" description="Disordered" evidence="10">
    <location>
        <begin position="121"/>
        <end position="163"/>
    </location>
</feature>
<dbReference type="EMBL" id="JACRSO010000005">
    <property type="protein sequence ID" value="MBC8529844.1"/>
    <property type="molecule type" value="Genomic_DNA"/>
</dbReference>
<comment type="function">
    <text evidence="7 9">One of the primary rRNA binding proteins, it binds directly near the 3'-end of the 23S rRNA, where it nucleates assembly of the 50S subunit.</text>
</comment>
<dbReference type="GO" id="GO:0003735">
    <property type="term" value="F:structural constituent of ribosome"/>
    <property type="evidence" value="ECO:0007669"/>
    <property type="project" value="UniProtKB-UniRule"/>
</dbReference>
<dbReference type="InterPro" id="IPR000597">
    <property type="entry name" value="Ribosomal_uL3"/>
</dbReference>
<dbReference type="AlphaFoldDB" id="A0A926D2P6"/>
<dbReference type="PANTHER" id="PTHR11229">
    <property type="entry name" value="50S RIBOSOMAL PROTEIN L3"/>
    <property type="match status" value="1"/>
</dbReference>
<dbReference type="InterPro" id="IPR019927">
    <property type="entry name" value="Ribosomal_uL3_bac/org-type"/>
</dbReference>
<dbReference type="Gene3D" id="3.30.160.810">
    <property type="match status" value="1"/>
</dbReference>
<keyword evidence="5 7" id="KW-0687">Ribonucleoprotein</keyword>
<dbReference type="Pfam" id="PF00297">
    <property type="entry name" value="Ribosomal_L3"/>
    <property type="match status" value="1"/>
</dbReference>
<evidence type="ECO:0000256" key="9">
    <source>
        <dbReference type="RuleBase" id="RU003906"/>
    </source>
</evidence>
<name>A0A926D2P6_9FIRM</name>
<reference evidence="11" key="1">
    <citation type="submission" date="2020-08" db="EMBL/GenBank/DDBJ databases">
        <title>Genome public.</title>
        <authorList>
            <person name="Liu C."/>
            <person name="Sun Q."/>
        </authorList>
    </citation>
    <scope>NUCLEOTIDE SEQUENCE</scope>
    <source>
        <strain evidence="11">NSJ-44</strain>
    </source>
</reference>
<dbReference type="FunFam" id="3.30.160.810:FF:000001">
    <property type="entry name" value="50S ribosomal protein L3"/>
    <property type="match status" value="1"/>
</dbReference>
<dbReference type="GO" id="GO:0006412">
    <property type="term" value="P:translation"/>
    <property type="evidence" value="ECO:0007669"/>
    <property type="project" value="UniProtKB-UniRule"/>
</dbReference>